<feature type="domain" description="Bacterial type II secretion system protein E" evidence="4">
    <location>
        <begin position="83"/>
        <end position="479"/>
    </location>
</feature>
<dbReference type="AlphaFoldDB" id="G8QNP8"/>
<gene>
    <name evidence="5" type="ordered locus">Dsui_2591</name>
</gene>
<dbReference type="PANTHER" id="PTHR30258">
    <property type="entry name" value="TYPE II SECRETION SYSTEM PROTEIN GSPE-RELATED"/>
    <property type="match status" value="1"/>
</dbReference>
<proteinExistence type="inferred from homology"/>
<dbReference type="EMBL" id="CP003153">
    <property type="protein sequence ID" value="AEV26942.1"/>
    <property type="molecule type" value="Genomic_DNA"/>
</dbReference>
<dbReference type="KEGG" id="dsu:Dsui_2591"/>
<keyword evidence="2" id="KW-0547">Nucleotide-binding</keyword>
<dbReference type="Proteomes" id="UP000005633">
    <property type="component" value="Chromosome"/>
</dbReference>
<keyword evidence="3" id="KW-0067">ATP-binding</keyword>
<evidence type="ECO:0000256" key="3">
    <source>
        <dbReference type="ARBA" id="ARBA00022840"/>
    </source>
</evidence>
<accession>G8QNP8</accession>
<dbReference type="InterPro" id="IPR027417">
    <property type="entry name" value="P-loop_NTPase"/>
</dbReference>
<dbReference type="STRING" id="640081.Dsui_2591"/>
<dbReference type="Gene3D" id="3.30.450.90">
    <property type="match status" value="1"/>
</dbReference>
<protein>
    <submittedName>
        <fullName evidence="5">Type II secretory pathway, ATPase PulE/Tfp pilus assembly pathway, ATPase PilB</fullName>
    </submittedName>
</protein>
<evidence type="ECO:0000256" key="1">
    <source>
        <dbReference type="ARBA" id="ARBA00006611"/>
    </source>
</evidence>
<evidence type="ECO:0000313" key="6">
    <source>
        <dbReference type="Proteomes" id="UP000005633"/>
    </source>
</evidence>
<dbReference type="GO" id="GO:0005524">
    <property type="term" value="F:ATP binding"/>
    <property type="evidence" value="ECO:0007669"/>
    <property type="project" value="UniProtKB-KW"/>
</dbReference>
<evidence type="ECO:0000259" key="4">
    <source>
        <dbReference type="Pfam" id="PF00437"/>
    </source>
</evidence>
<name>G8QNP8_AZOOP</name>
<dbReference type="HOGENOM" id="CLU_013446_2_3_4"/>
<dbReference type="Gene3D" id="3.40.50.300">
    <property type="entry name" value="P-loop containing nucleotide triphosphate hydrolases"/>
    <property type="match status" value="1"/>
</dbReference>
<dbReference type="GO" id="GO:0005886">
    <property type="term" value="C:plasma membrane"/>
    <property type="evidence" value="ECO:0007669"/>
    <property type="project" value="TreeGrafter"/>
</dbReference>
<dbReference type="Pfam" id="PF00437">
    <property type="entry name" value="T2SSE"/>
    <property type="match status" value="1"/>
</dbReference>
<dbReference type="InterPro" id="IPR001482">
    <property type="entry name" value="T2SS/T4SS_dom"/>
</dbReference>
<comment type="similarity">
    <text evidence="1">Belongs to the GSP E family.</text>
</comment>
<evidence type="ECO:0000313" key="5">
    <source>
        <dbReference type="EMBL" id="AEV26942.1"/>
    </source>
</evidence>
<organism evidence="5 6">
    <name type="scientific">Azospira oryzae (strain ATCC BAA-33 / DSM 13638 / PS)</name>
    <name type="common">Dechlorosoma suillum</name>
    <dbReference type="NCBI Taxonomy" id="640081"/>
    <lineage>
        <taxon>Bacteria</taxon>
        <taxon>Pseudomonadati</taxon>
        <taxon>Pseudomonadota</taxon>
        <taxon>Betaproteobacteria</taxon>
        <taxon>Rhodocyclales</taxon>
        <taxon>Rhodocyclaceae</taxon>
        <taxon>Azospira</taxon>
    </lineage>
</organism>
<dbReference type="GO" id="GO:0016887">
    <property type="term" value="F:ATP hydrolysis activity"/>
    <property type="evidence" value="ECO:0007669"/>
    <property type="project" value="TreeGrafter"/>
</dbReference>
<dbReference type="PANTHER" id="PTHR30258:SF2">
    <property type="entry name" value="COMG OPERON PROTEIN 1"/>
    <property type="match status" value="1"/>
</dbReference>
<dbReference type="SUPFAM" id="SSF52540">
    <property type="entry name" value="P-loop containing nucleoside triphosphate hydrolases"/>
    <property type="match status" value="1"/>
</dbReference>
<evidence type="ECO:0000256" key="2">
    <source>
        <dbReference type="ARBA" id="ARBA00022741"/>
    </source>
</evidence>
<dbReference type="eggNOG" id="COG2804">
    <property type="taxonomic scope" value="Bacteria"/>
</dbReference>
<reference evidence="5 6" key="1">
    <citation type="journal article" date="2012" name="J. Bacteriol.">
        <title>Complete genome sequence of the anaerobic perchlorate-reducing bacterium Azospira suillum strain PS.</title>
        <authorList>
            <person name="Byrne-Bailey K.G."/>
            <person name="Coates J.D."/>
        </authorList>
    </citation>
    <scope>NUCLEOTIDE SEQUENCE [LARGE SCALE GENOMIC DNA]</scope>
    <source>
        <strain evidence="6">ATCC BAA-33 / DSM 13638 / PS</strain>
    </source>
</reference>
<sequence>MQSRMALLEIELNHVIAVVDEEGLDHPEFDNLLARARGFGLSLQDTIELPYSRVQQLAQCELAAAEEGRSAKSSLPLVDNHADKMLKELLEYAVKERATDVHIKILDDNQEHPSVKVQLRIDGRLRPHPYLSNAGSAAPLRKMIQVVYGARIDAGSNSESGHSDAINQYATITLVLGGTTRTLRYQSFKIQHGNRYVIRIPDERESESTDLASLHYMPTQLGLLRKVARQKYGAVLFCGTVNTGKTTSMQRMVLNTPHAEELHIASLEDPIEGHIMGHKVSRIAIQRGAEGKGGKDGNNPFARTVRDLLRGDIDVFYMGEIRDRETASAFEAAIQTGHKGYATLHLGSAFSAIPRLSGREIGISRESVATEDFLAAIISQRLMPRLCSKCSISPLEATNFGISFDQEQKEALAALQQKFKIKLDTVRIRRTGVDCQHCKGTGTVDRILIAEVVVPDAHMFKLWREGRDADAKEYWRKTRKTPFDDPDCSGKTAYEHGIYRVSVGEIDPFDLDAVIPLSFYDVVPVGDL</sequence>